<dbReference type="EMBL" id="CM056742">
    <property type="protein sequence ID" value="KAJ8678295.1"/>
    <property type="molecule type" value="Genomic_DNA"/>
</dbReference>
<keyword evidence="2" id="KW-1185">Reference proteome</keyword>
<sequence>MEIFPIIPRFKLIGPLLPGFEEYEKLDDDSWGSELHPGRCSTEAPATQNLNDTTVVPNGNNERFLSAIEPISVSLVQSKVSLDRLSTNSSENCTSEDGKNMATDSEPDPDIDCDSDLDMIESLGRPEGYESAQSFENEEVYTSDEDSNPTIAIEPLDQISVETLSRGDENENDSEQTNIKKRKSVNRGLEHKSSNIGKTIPVRMMQRGCGPGCKFKCGGKISKERRGFIFKVYYSIPNQSTKYDYIARHVKEMKKQTNQGEVTRKSYTCLYSLTMKITKVSESAKLCFQQLSIYLLVQ</sequence>
<proteinExistence type="predicted"/>
<gene>
    <name evidence="1" type="ORF">QAD02_014082</name>
</gene>
<name>A0ACC2P3Y8_9HYME</name>
<comment type="caution">
    <text evidence="1">The sequence shown here is derived from an EMBL/GenBank/DDBJ whole genome shotgun (WGS) entry which is preliminary data.</text>
</comment>
<dbReference type="Proteomes" id="UP001239111">
    <property type="component" value="Chromosome 2"/>
</dbReference>
<evidence type="ECO:0000313" key="1">
    <source>
        <dbReference type="EMBL" id="KAJ8678295.1"/>
    </source>
</evidence>
<protein>
    <submittedName>
        <fullName evidence="1">Uncharacterized protein</fullName>
    </submittedName>
</protein>
<reference evidence="1" key="1">
    <citation type="submission" date="2023-04" db="EMBL/GenBank/DDBJ databases">
        <title>A chromosome-level genome assembly of the parasitoid wasp Eretmocerus hayati.</title>
        <authorList>
            <person name="Zhong Y."/>
            <person name="Liu S."/>
            <person name="Liu Y."/>
        </authorList>
    </citation>
    <scope>NUCLEOTIDE SEQUENCE</scope>
    <source>
        <strain evidence="1">ZJU_SS_LIU_2023</strain>
    </source>
</reference>
<evidence type="ECO:0000313" key="2">
    <source>
        <dbReference type="Proteomes" id="UP001239111"/>
    </source>
</evidence>
<accession>A0ACC2P3Y8</accession>
<organism evidence="1 2">
    <name type="scientific">Eretmocerus hayati</name>
    <dbReference type="NCBI Taxonomy" id="131215"/>
    <lineage>
        <taxon>Eukaryota</taxon>
        <taxon>Metazoa</taxon>
        <taxon>Ecdysozoa</taxon>
        <taxon>Arthropoda</taxon>
        <taxon>Hexapoda</taxon>
        <taxon>Insecta</taxon>
        <taxon>Pterygota</taxon>
        <taxon>Neoptera</taxon>
        <taxon>Endopterygota</taxon>
        <taxon>Hymenoptera</taxon>
        <taxon>Apocrita</taxon>
        <taxon>Proctotrupomorpha</taxon>
        <taxon>Chalcidoidea</taxon>
        <taxon>Aphelinidae</taxon>
        <taxon>Aphelininae</taxon>
        <taxon>Eretmocerus</taxon>
    </lineage>
</organism>